<evidence type="ECO:0008006" key="5">
    <source>
        <dbReference type="Google" id="ProtNLM"/>
    </source>
</evidence>
<protein>
    <recommendedName>
        <fullName evidence="5">Antifreeze protein</fullName>
    </recommendedName>
</protein>
<feature type="region of interest" description="Disordered" evidence="1">
    <location>
        <begin position="89"/>
        <end position="109"/>
    </location>
</feature>
<evidence type="ECO:0000313" key="4">
    <source>
        <dbReference type="Proteomes" id="UP000717696"/>
    </source>
</evidence>
<accession>A0A9P9E2M8</accession>
<feature type="signal peptide" evidence="2">
    <location>
        <begin position="1"/>
        <end position="18"/>
    </location>
</feature>
<dbReference type="Proteomes" id="UP000717696">
    <property type="component" value="Unassembled WGS sequence"/>
</dbReference>
<keyword evidence="2" id="KW-0732">Signal</keyword>
<feature type="chain" id="PRO_5040323672" description="Antifreeze protein" evidence="2">
    <location>
        <begin position="19"/>
        <end position="109"/>
    </location>
</feature>
<dbReference type="AlphaFoldDB" id="A0A9P9E2M8"/>
<evidence type="ECO:0000313" key="3">
    <source>
        <dbReference type="EMBL" id="KAH7129507.1"/>
    </source>
</evidence>
<sequence>MKSLAIVTSFLSMTMVLAIPGDYGKVTKTVTVTDTTTKYVPTTIRKTDTITETDTITKYVPTTIRKTDTITETDTVTKTKKVTVTKTITKHAHKTHHGKNDYGEPPYGK</sequence>
<comment type="caution">
    <text evidence="3">The sequence shown here is derived from an EMBL/GenBank/DDBJ whole genome shotgun (WGS) entry which is preliminary data.</text>
</comment>
<organism evidence="3 4">
    <name type="scientific">Dactylonectria estremocensis</name>
    <dbReference type="NCBI Taxonomy" id="1079267"/>
    <lineage>
        <taxon>Eukaryota</taxon>
        <taxon>Fungi</taxon>
        <taxon>Dikarya</taxon>
        <taxon>Ascomycota</taxon>
        <taxon>Pezizomycotina</taxon>
        <taxon>Sordariomycetes</taxon>
        <taxon>Hypocreomycetidae</taxon>
        <taxon>Hypocreales</taxon>
        <taxon>Nectriaceae</taxon>
        <taxon>Dactylonectria</taxon>
    </lineage>
</organism>
<gene>
    <name evidence="3" type="ORF">B0J13DRAFT_138952</name>
</gene>
<name>A0A9P9E2M8_9HYPO</name>
<dbReference type="EMBL" id="JAGMUU010000021">
    <property type="protein sequence ID" value="KAH7129507.1"/>
    <property type="molecule type" value="Genomic_DNA"/>
</dbReference>
<reference evidence="3" key="1">
    <citation type="journal article" date="2021" name="Nat. Commun.">
        <title>Genetic determinants of endophytism in the Arabidopsis root mycobiome.</title>
        <authorList>
            <person name="Mesny F."/>
            <person name="Miyauchi S."/>
            <person name="Thiergart T."/>
            <person name="Pickel B."/>
            <person name="Atanasova L."/>
            <person name="Karlsson M."/>
            <person name="Huettel B."/>
            <person name="Barry K.W."/>
            <person name="Haridas S."/>
            <person name="Chen C."/>
            <person name="Bauer D."/>
            <person name="Andreopoulos W."/>
            <person name="Pangilinan J."/>
            <person name="LaButti K."/>
            <person name="Riley R."/>
            <person name="Lipzen A."/>
            <person name="Clum A."/>
            <person name="Drula E."/>
            <person name="Henrissat B."/>
            <person name="Kohler A."/>
            <person name="Grigoriev I.V."/>
            <person name="Martin F.M."/>
            <person name="Hacquard S."/>
        </authorList>
    </citation>
    <scope>NUCLEOTIDE SEQUENCE</scope>
    <source>
        <strain evidence="3">MPI-CAGE-AT-0021</strain>
    </source>
</reference>
<proteinExistence type="predicted"/>
<evidence type="ECO:0000256" key="2">
    <source>
        <dbReference type="SAM" id="SignalP"/>
    </source>
</evidence>
<keyword evidence="4" id="KW-1185">Reference proteome</keyword>
<evidence type="ECO:0000256" key="1">
    <source>
        <dbReference type="SAM" id="MobiDB-lite"/>
    </source>
</evidence>